<comment type="caution">
    <text evidence="2">The sequence shown here is derived from an EMBL/GenBank/DDBJ whole genome shotgun (WGS) entry which is preliminary data.</text>
</comment>
<protein>
    <submittedName>
        <fullName evidence="2">Uncharacterized protein</fullName>
    </submittedName>
</protein>
<dbReference type="PROSITE" id="PS51257">
    <property type="entry name" value="PROKAR_LIPOPROTEIN"/>
    <property type="match status" value="1"/>
</dbReference>
<dbReference type="EMBL" id="JACYFG010000046">
    <property type="protein sequence ID" value="MBD5781542.1"/>
    <property type="molecule type" value="Genomic_DNA"/>
</dbReference>
<evidence type="ECO:0000313" key="3">
    <source>
        <dbReference type="Proteomes" id="UP000622317"/>
    </source>
</evidence>
<feature type="chain" id="PRO_5037436552" evidence="1">
    <location>
        <begin position="21"/>
        <end position="135"/>
    </location>
</feature>
<keyword evidence="3" id="KW-1185">Reference proteome</keyword>
<feature type="signal peptide" evidence="1">
    <location>
        <begin position="1"/>
        <end position="20"/>
    </location>
</feature>
<dbReference type="Proteomes" id="UP000622317">
    <property type="component" value="Unassembled WGS sequence"/>
</dbReference>
<evidence type="ECO:0000313" key="2">
    <source>
        <dbReference type="EMBL" id="MBD5781542.1"/>
    </source>
</evidence>
<dbReference type="RefSeq" id="WP_191618637.1">
    <property type="nucleotide sequence ID" value="NZ_JACYFG010000046.1"/>
</dbReference>
<dbReference type="AlphaFoldDB" id="A0A927IGU3"/>
<keyword evidence="1" id="KW-0732">Signal</keyword>
<proteinExistence type="predicted"/>
<gene>
    <name evidence="2" type="ORF">IEN85_18720</name>
</gene>
<reference evidence="2" key="1">
    <citation type="submission" date="2020-09" db="EMBL/GenBank/DDBJ databases">
        <title>Pelagicoccus enzymogenes sp. nov. with an EPS production, isolated from marine sediment.</title>
        <authorList>
            <person name="Feng X."/>
        </authorList>
    </citation>
    <scope>NUCLEOTIDE SEQUENCE</scope>
    <source>
        <strain evidence="2">NFK12</strain>
    </source>
</reference>
<accession>A0A927IGU3</accession>
<name>A0A927IGU3_9BACT</name>
<organism evidence="2 3">
    <name type="scientific">Pelagicoccus enzymogenes</name>
    <dbReference type="NCBI Taxonomy" id="2773457"/>
    <lineage>
        <taxon>Bacteria</taxon>
        <taxon>Pseudomonadati</taxon>
        <taxon>Verrucomicrobiota</taxon>
        <taxon>Opitutia</taxon>
        <taxon>Puniceicoccales</taxon>
        <taxon>Pelagicoccaceae</taxon>
        <taxon>Pelagicoccus</taxon>
    </lineage>
</organism>
<evidence type="ECO:0000256" key="1">
    <source>
        <dbReference type="SAM" id="SignalP"/>
    </source>
</evidence>
<sequence length="135" mass="15519">MIRLLTCFTLILAAFSMGCARDIENRLFYNLPENKKITIITNPEFELIGIKFENKESGKSRTAYLHDPIQLKENGYAMRGLEHRLYVGGSPARYEEKELPYVSTRILTLHGISEDYVDLNTFLADSNSYSDVFKN</sequence>